<feature type="signal peptide" evidence="7">
    <location>
        <begin position="1"/>
        <end position="27"/>
    </location>
</feature>
<feature type="domain" description="Peptidase S8/S53" evidence="8">
    <location>
        <begin position="152"/>
        <end position="386"/>
    </location>
</feature>
<dbReference type="Pfam" id="PF00082">
    <property type="entry name" value="Peptidase_S8"/>
    <property type="match status" value="1"/>
</dbReference>
<organism evidence="10 11">
    <name type="scientific">Streptomyces daqingensis</name>
    <dbReference type="NCBI Taxonomy" id="1472640"/>
    <lineage>
        <taxon>Bacteria</taxon>
        <taxon>Bacillati</taxon>
        <taxon>Actinomycetota</taxon>
        <taxon>Actinomycetes</taxon>
        <taxon>Kitasatosporales</taxon>
        <taxon>Streptomycetaceae</taxon>
        <taxon>Streptomyces</taxon>
    </lineage>
</organism>
<dbReference type="InterPro" id="IPR050131">
    <property type="entry name" value="Peptidase_S8_subtilisin-like"/>
</dbReference>
<dbReference type="RefSeq" id="WP_373292024.1">
    <property type="nucleotide sequence ID" value="NZ_BMMP01000002.1"/>
</dbReference>
<evidence type="ECO:0000256" key="1">
    <source>
        <dbReference type="ARBA" id="ARBA00011073"/>
    </source>
</evidence>
<keyword evidence="11" id="KW-1185">Reference proteome</keyword>
<dbReference type="InterPro" id="IPR010259">
    <property type="entry name" value="S8pro/Inhibitor_I9"/>
</dbReference>
<dbReference type="InterPro" id="IPR023828">
    <property type="entry name" value="Peptidase_S8_Ser-AS"/>
</dbReference>
<protein>
    <recommendedName>
        <fullName evidence="12">Serine protease</fullName>
    </recommendedName>
</protein>
<dbReference type="InterPro" id="IPR036852">
    <property type="entry name" value="Peptidase_S8/S53_dom_sf"/>
</dbReference>
<reference evidence="11" key="1">
    <citation type="journal article" date="2019" name="Int. J. Syst. Evol. Microbiol.">
        <title>The Global Catalogue of Microorganisms (GCM) 10K type strain sequencing project: providing services to taxonomists for standard genome sequencing and annotation.</title>
        <authorList>
            <consortium name="The Broad Institute Genomics Platform"/>
            <consortium name="The Broad Institute Genome Sequencing Center for Infectious Disease"/>
            <person name="Wu L."/>
            <person name="Ma J."/>
        </authorList>
    </citation>
    <scope>NUCLEOTIDE SEQUENCE [LARGE SCALE GENOMIC DNA]</scope>
    <source>
        <strain evidence="11">CGMCC 4.7178</strain>
    </source>
</reference>
<evidence type="ECO:0000256" key="5">
    <source>
        <dbReference type="PROSITE-ProRule" id="PRU01240"/>
    </source>
</evidence>
<dbReference type="PROSITE" id="PS00136">
    <property type="entry name" value="SUBTILASE_ASP"/>
    <property type="match status" value="1"/>
</dbReference>
<dbReference type="PROSITE" id="PS51892">
    <property type="entry name" value="SUBTILASE"/>
    <property type="match status" value="1"/>
</dbReference>
<dbReference type="EMBL" id="BMMP01000002">
    <property type="protein sequence ID" value="GGO43796.1"/>
    <property type="molecule type" value="Genomic_DNA"/>
</dbReference>
<dbReference type="Pfam" id="PF05922">
    <property type="entry name" value="Inhibitor_I9"/>
    <property type="match status" value="1"/>
</dbReference>
<keyword evidence="3 5" id="KW-0378">Hydrolase</keyword>
<dbReference type="InterPro" id="IPR023827">
    <property type="entry name" value="Peptidase_S8_Asp-AS"/>
</dbReference>
<dbReference type="PANTHER" id="PTHR43806">
    <property type="entry name" value="PEPTIDASE S8"/>
    <property type="match status" value="1"/>
</dbReference>
<dbReference type="SUPFAM" id="SSF52743">
    <property type="entry name" value="Subtilisin-like"/>
    <property type="match status" value="1"/>
</dbReference>
<comment type="caution">
    <text evidence="10">The sequence shown here is derived from an EMBL/GenBank/DDBJ whole genome shotgun (WGS) entry which is preliminary data.</text>
</comment>
<evidence type="ECO:0000256" key="7">
    <source>
        <dbReference type="SAM" id="SignalP"/>
    </source>
</evidence>
<feature type="active site" description="Charge relay system" evidence="5">
    <location>
        <position position="160"/>
    </location>
</feature>
<feature type="chain" id="PRO_5045360614" description="Serine protease" evidence="7">
    <location>
        <begin position="28"/>
        <end position="404"/>
    </location>
</feature>
<accession>A0ABQ2LW19</accession>
<feature type="active site" description="Charge relay system" evidence="5">
    <location>
        <position position="350"/>
    </location>
</feature>
<dbReference type="InterPro" id="IPR037045">
    <property type="entry name" value="S8pro/Inhibitor_I9_sf"/>
</dbReference>
<feature type="active site" description="Charge relay system" evidence="5">
    <location>
        <position position="193"/>
    </location>
</feature>
<dbReference type="Gene3D" id="3.30.70.80">
    <property type="entry name" value="Peptidase S8 propeptide/proteinase inhibitor I9"/>
    <property type="match status" value="1"/>
</dbReference>
<evidence type="ECO:0000256" key="6">
    <source>
        <dbReference type="RuleBase" id="RU003355"/>
    </source>
</evidence>
<dbReference type="SUPFAM" id="SSF54897">
    <property type="entry name" value="Protease propeptides/inhibitors"/>
    <property type="match status" value="1"/>
</dbReference>
<evidence type="ECO:0000313" key="11">
    <source>
        <dbReference type="Proteomes" id="UP000631535"/>
    </source>
</evidence>
<dbReference type="CDD" id="cd04077">
    <property type="entry name" value="Peptidases_S8_PCSK9_ProteinaseK_like"/>
    <property type="match status" value="1"/>
</dbReference>
<evidence type="ECO:0000256" key="4">
    <source>
        <dbReference type="ARBA" id="ARBA00022825"/>
    </source>
</evidence>
<keyword evidence="2 5" id="KW-0645">Protease</keyword>
<dbReference type="PROSITE" id="PS00138">
    <property type="entry name" value="SUBTILASE_SER"/>
    <property type="match status" value="1"/>
</dbReference>
<evidence type="ECO:0000313" key="10">
    <source>
        <dbReference type="EMBL" id="GGO43796.1"/>
    </source>
</evidence>
<dbReference type="InterPro" id="IPR034193">
    <property type="entry name" value="PCSK9_ProteinaseK-like"/>
</dbReference>
<comment type="similarity">
    <text evidence="1 5 6">Belongs to the peptidase S8 family.</text>
</comment>
<dbReference type="PRINTS" id="PR00723">
    <property type="entry name" value="SUBTILISIN"/>
</dbReference>
<evidence type="ECO:0008006" key="12">
    <source>
        <dbReference type="Google" id="ProtNLM"/>
    </source>
</evidence>
<sequence length="404" mass="41051">MHYMRSTTRRLSALVPAALLLTGMQLAGSPAHSATPPSAEVRLAPADTAISGSWIVTLKDGAESPRSAAADLARSNGADLTRVYREALNGFAAKMTESEARKLAADPRVERVEQDSKVSLNETQADATWGLDRIDQRDLPLDGSYTYNTTASGVSVYVIDTGIRASHSEFGGRASVGTDTVGDGQNGNDCNGHGTHVAGTAAGGTYGVAKEASVIGVRVLSCSGSGSVSGVVAGVDWVTANAAKPAVANMSLGGGVSDTLDAAVSNSIASGVTYALAAGNGDIFGNPQEACNASPARVPEAITVGATDDTDTRASFSNYGTCVDLFAPGVDITSSWITDDSATNTISGTSMASPHAAGVAALYLADHPEATPAEVSDALVANATSDKVQDPMTGSPNKLLHSLF</sequence>
<dbReference type="Proteomes" id="UP000631535">
    <property type="component" value="Unassembled WGS sequence"/>
</dbReference>
<proteinExistence type="inferred from homology"/>
<evidence type="ECO:0000259" key="9">
    <source>
        <dbReference type="Pfam" id="PF05922"/>
    </source>
</evidence>
<dbReference type="PANTHER" id="PTHR43806:SF11">
    <property type="entry name" value="CEREVISIN-RELATED"/>
    <property type="match status" value="1"/>
</dbReference>
<name>A0ABQ2LW19_9ACTN</name>
<gene>
    <name evidence="10" type="ORF">GCM10012287_07800</name>
</gene>
<dbReference type="PROSITE" id="PS00137">
    <property type="entry name" value="SUBTILASE_HIS"/>
    <property type="match status" value="1"/>
</dbReference>
<keyword evidence="7" id="KW-0732">Signal</keyword>
<evidence type="ECO:0000256" key="2">
    <source>
        <dbReference type="ARBA" id="ARBA00022670"/>
    </source>
</evidence>
<dbReference type="InterPro" id="IPR015500">
    <property type="entry name" value="Peptidase_S8_subtilisin-rel"/>
</dbReference>
<keyword evidence="4 5" id="KW-0720">Serine protease</keyword>
<evidence type="ECO:0000259" key="8">
    <source>
        <dbReference type="Pfam" id="PF00082"/>
    </source>
</evidence>
<feature type="domain" description="Inhibitor I9" evidence="9">
    <location>
        <begin position="55"/>
        <end position="120"/>
    </location>
</feature>
<dbReference type="Gene3D" id="3.40.50.200">
    <property type="entry name" value="Peptidase S8/S53 domain"/>
    <property type="match status" value="1"/>
</dbReference>
<dbReference type="InterPro" id="IPR000209">
    <property type="entry name" value="Peptidase_S8/S53_dom"/>
</dbReference>
<evidence type="ECO:0000256" key="3">
    <source>
        <dbReference type="ARBA" id="ARBA00022801"/>
    </source>
</evidence>
<dbReference type="InterPro" id="IPR022398">
    <property type="entry name" value="Peptidase_S8_His-AS"/>
</dbReference>